<dbReference type="AlphaFoldDB" id="A0A9P1MX69"/>
<accession>A0A9P1MX69</accession>
<dbReference type="Proteomes" id="UP001152747">
    <property type="component" value="Unassembled WGS sequence"/>
</dbReference>
<feature type="domain" description="Major facilitator superfamily (MFS) profile" evidence="6">
    <location>
        <begin position="50"/>
        <end position="484"/>
    </location>
</feature>
<feature type="transmembrane region" description="Helical" evidence="5">
    <location>
        <begin position="311"/>
        <end position="328"/>
    </location>
</feature>
<dbReference type="InterPro" id="IPR005829">
    <property type="entry name" value="Sugar_transporter_CS"/>
</dbReference>
<dbReference type="InterPro" id="IPR020846">
    <property type="entry name" value="MFS_dom"/>
</dbReference>
<feature type="transmembrane region" description="Helical" evidence="5">
    <location>
        <begin position="219"/>
        <end position="237"/>
    </location>
</feature>
<dbReference type="InterPro" id="IPR005828">
    <property type="entry name" value="MFS_sugar_transport-like"/>
</dbReference>
<feature type="transmembrane region" description="Helical" evidence="5">
    <location>
        <begin position="393"/>
        <end position="417"/>
    </location>
</feature>
<feature type="transmembrane region" description="Helical" evidence="5">
    <location>
        <begin position="368"/>
        <end position="387"/>
    </location>
</feature>
<reference evidence="7" key="1">
    <citation type="submission" date="2022-11" db="EMBL/GenBank/DDBJ databases">
        <authorList>
            <person name="Kikuchi T."/>
        </authorList>
    </citation>
    <scope>NUCLEOTIDE SEQUENCE</scope>
    <source>
        <strain evidence="7">PS1010</strain>
    </source>
</reference>
<feature type="transmembrane region" description="Helical" evidence="5">
    <location>
        <begin position="133"/>
        <end position="160"/>
    </location>
</feature>
<keyword evidence="3 5" id="KW-1133">Transmembrane helix</keyword>
<keyword evidence="8" id="KW-1185">Reference proteome</keyword>
<evidence type="ECO:0000256" key="5">
    <source>
        <dbReference type="SAM" id="Phobius"/>
    </source>
</evidence>
<evidence type="ECO:0000313" key="7">
    <source>
        <dbReference type="EMBL" id="CAI5443574.1"/>
    </source>
</evidence>
<dbReference type="OrthoDB" id="3936150at2759"/>
<feature type="transmembrane region" description="Helical" evidence="5">
    <location>
        <begin position="196"/>
        <end position="213"/>
    </location>
</feature>
<evidence type="ECO:0000256" key="1">
    <source>
        <dbReference type="ARBA" id="ARBA00004141"/>
    </source>
</evidence>
<feature type="transmembrane region" description="Helical" evidence="5">
    <location>
        <begin position="456"/>
        <end position="480"/>
    </location>
</feature>
<dbReference type="GO" id="GO:0022857">
    <property type="term" value="F:transmembrane transporter activity"/>
    <property type="evidence" value="ECO:0007669"/>
    <property type="project" value="InterPro"/>
</dbReference>
<evidence type="ECO:0000256" key="2">
    <source>
        <dbReference type="ARBA" id="ARBA00022692"/>
    </source>
</evidence>
<name>A0A9P1MX69_9PELO</name>
<dbReference type="PROSITE" id="PS00216">
    <property type="entry name" value="SUGAR_TRANSPORT_1"/>
    <property type="match status" value="1"/>
</dbReference>
<gene>
    <name evidence="7" type="ORF">CAMP_LOCUS6211</name>
</gene>
<dbReference type="Pfam" id="PF00083">
    <property type="entry name" value="Sugar_tr"/>
    <property type="match status" value="1"/>
</dbReference>
<evidence type="ECO:0000256" key="4">
    <source>
        <dbReference type="ARBA" id="ARBA00023136"/>
    </source>
</evidence>
<dbReference type="SUPFAM" id="SSF103473">
    <property type="entry name" value="MFS general substrate transporter"/>
    <property type="match status" value="1"/>
</dbReference>
<proteinExistence type="predicted"/>
<dbReference type="EMBL" id="CANHGI010000002">
    <property type="protein sequence ID" value="CAI5443574.1"/>
    <property type="molecule type" value="Genomic_DNA"/>
</dbReference>
<evidence type="ECO:0000313" key="8">
    <source>
        <dbReference type="Proteomes" id="UP001152747"/>
    </source>
</evidence>
<keyword evidence="2 5" id="KW-0812">Transmembrane</keyword>
<feature type="transmembrane region" description="Helical" evidence="5">
    <location>
        <begin position="429"/>
        <end position="450"/>
    </location>
</feature>
<dbReference type="InterPro" id="IPR036259">
    <property type="entry name" value="MFS_trans_sf"/>
</dbReference>
<evidence type="ECO:0000259" key="6">
    <source>
        <dbReference type="PROSITE" id="PS50850"/>
    </source>
</evidence>
<feature type="transmembrane region" description="Helical" evidence="5">
    <location>
        <begin position="166"/>
        <end position="184"/>
    </location>
</feature>
<evidence type="ECO:0000256" key="3">
    <source>
        <dbReference type="ARBA" id="ARBA00022989"/>
    </source>
</evidence>
<organism evidence="7 8">
    <name type="scientific">Caenorhabditis angaria</name>
    <dbReference type="NCBI Taxonomy" id="860376"/>
    <lineage>
        <taxon>Eukaryota</taxon>
        <taxon>Metazoa</taxon>
        <taxon>Ecdysozoa</taxon>
        <taxon>Nematoda</taxon>
        <taxon>Chromadorea</taxon>
        <taxon>Rhabditida</taxon>
        <taxon>Rhabditina</taxon>
        <taxon>Rhabditomorpha</taxon>
        <taxon>Rhabditoidea</taxon>
        <taxon>Rhabditidae</taxon>
        <taxon>Peloderinae</taxon>
        <taxon>Caenorhabditis</taxon>
    </lineage>
</organism>
<dbReference type="Gene3D" id="1.20.1250.20">
    <property type="entry name" value="MFS general substrate transporter like domains"/>
    <property type="match status" value="1"/>
</dbReference>
<feature type="transmembrane region" description="Helical" evidence="5">
    <location>
        <begin position="340"/>
        <end position="361"/>
    </location>
</feature>
<dbReference type="PANTHER" id="PTHR24064">
    <property type="entry name" value="SOLUTE CARRIER FAMILY 22 MEMBER"/>
    <property type="match status" value="1"/>
</dbReference>
<dbReference type="PROSITE" id="PS50850">
    <property type="entry name" value="MFS"/>
    <property type="match status" value="1"/>
</dbReference>
<comment type="caution">
    <text evidence="7">The sequence shown here is derived from an EMBL/GenBank/DDBJ whole genome shotgun (WGS) entry which is preliminary data.</text>
</comment>
<sequence length="500" mass="55726">MSKISASSAKNEAIVVEFEENSSRKIKVDVIFEKLGSFGRFQQIQFLLICIPMMFVSMHVMSWTFIVTAARKTCLENITTFCVEEAYSASDRWDMSGPNSWIRATVQSLYFIGQMIGSFSCGILADRIGRKKVLFICLVTQVTCATVLIFAPTWWIYTIFKAGTGFSQPGIYGVAVVLGIELVGPKYRSMVSVTSNIFTCLGSVLLAVLAYFILDYRFLHAAIAIPSLVFISYWWMLAESARWLVSKEKFDEANQVLCRAADWNHKKIPSNWIDLIEKPSGASSGLQKSGKSSNNFGVYDLLRTPQMRKRTLANFLMWPVVTMMYYGLSMKSDVGGGSLFITFITSSLVEIPASLIVFVLIDRIGRRRLFSASIFLAGLLLMSNWLAQEYIPHFLAVSFILTAKACVTTAYTVMYTYTSELFPTVIRNTAIGCCSTIARFGAILASFIAFFLVERYGSWCMIVPFTFLAFAAAFTASACLPETRGKSLPDSISEIEGHSI</sequence>
<keyword evidence="4 5" id="KW-0472">Membrane</keyword>
<dbReference type="CDD" id="cd17317">
    <property type="entry name" value="MFS_SLC22"/>
    <property type="match status" value="1"/>
</dbReference>
<dbReference type="GO" id="GO:0016020">
    <property type="term" value="C:membrane"/>
    <property type="evidence" value="ECO:0007669"/>
    <property type="project" value="UniProtKB-SubCell"/>
</dbReference>
<protein>
    <recommendedName>
        <fullName evidence="6">Major facilitator superfamily (MFS) profile domain-containing protein</fullName>
    </recommendedName>
</protein>
<comment type="subcellular location">
    <subcellularLocation>
        <location evidence="1">Membrane</location>
        <topology evidence="1">Multi-pass membrane protein</topology>
    </subcellularLocation>
</comment>
<feature type="transmembrane region" description="Helical" evidence="5">
    <location>
        <begin position="44"/>
        <end position="66"/>
    </location>
</feature>